<evidence type="ECO:0000256" key="1">
    <source>
        <dbReference type="SAM" id="Phobius"/>
    </source>
</evidence>
<dbReference type="Proteomes" id="UP000184390">
    <property type="component" value="Unassembled WGS sequence"/>
</dbReference>
<keyword evidence="1" id="KW-0472">Membrane</keyword>
<organism evidence="2 3">
    <name type="scientific">Actinomyces denticolens</name>
    <dbReference type="NCBI Taxonomy" id="52767"/>
    <lineage>
        <taxon>Bacteria</taxon>
        <taxon>Bacillati</taxon>
        <taxon>Actinomycetota</taxon>
        <taxon>Actinomycetes</taxon>
        <taxon>Actinomycetales</taxon>
        <taxon>Actinomycetaceae</taxon>
        <taxon>Actinomyces</taxon>
    </lineage>
</organism>
<feature type="transmembrane region" description="Helical" evidence="1">
    <location>
        <begin position="37"/>
        <end position="56"/>
    </location>
</feature>
<dbReference type="EMBL" id="FQYL01000007">
    <property type="protein sequence ID" value="SHI91700.1"/>
    <property type="molecule type" value="Genomic_DNA"/>
</dbReference>
<feature type="transmembrane region" description="Helical" evidence="1">
    <location>
        <begin position="271"/>
        <end position="289"/>
    </location>
</feature>
<reference evidence="2 3" key="1">
    <citation type="submission" date="2016-11" db="EMBL/GenBank/DDBJ databases">
        <authorList>
            <person name="Varghese N."/>
            <person name="Submissions S."/>
        </authorList>
    </citation>
    <scope>NUCLEOTIDE SEQUENCE [LARGE SCALE GENOMIC DNA]</scope>
    <source>
        <strain evidence="2 3">PA</strain>
    </source>
</reference>
<feature type="transmembrane region" description="Helical" evidence="1">
    <location>
        <begin position="68"/>
        <end position="87"/>
    </location>
</feature>
<keyword evidence="3" id="KW-1185">Reference proteome</keyword>
<gene>
    <name evidence="2" type="ORF">SAMN05216246_10739</name>
</gene>
<protein>
    <recommendedName>
        <fullName evidence="4">PH domain-containing protein</fullName>
    </recommendedName>
</protein>
<sequence>MRQGVAERTSEFRGRASVERDDGRGPVLVIRRGPASWAIVGITALLAVVLLMWSGVRYLANPNDADAGVGLLLFSLCPGLPVVLWAVNMWRRRTVLSSQGIEMRRLLLTERRPWPATSAGLTISLRSVDGVQYKGIERYRIALVGSGPDDLLRLPGAVFDGSLRYSPEKSRKRAQRVRDAIWSFAVRSGWAGHDPRLLPVDPVLSQASRGEGGFGTDRSSSRSLVYRTPPWSRIWETLCDVGIFLIVLGTGLVGAGTGMVLDAGGVLPGALWVWIGLIAGLISWGYCVYRLWPCMGRTVIDAGGIRACGRAYPCRSPVPACMSRGTR</sequence>
<feature type="transmembrane region" description="Helical" evidence="1">
    <location>
        <begin position="237"/>
        <end position="259"/>
    </location>
</feature>
<proteinExistence type="predicted"/>
<evidence type="ECO:0008006" key="4">
    <source>
        <dbReference type="Google" id="ProtNLM"/>
    </source>
</evidence>
<keyword evidence="1" id="KW-1133">Transmembrane helix</keyword>
<accession>A0ABY1ICA9</accession>
<keyword evidence="1" id="KW-0812">Transmembrane</keyword>
<name>A0ABY1ICA9_9ACTO</name>
<dbReference type="RefSeq" id="WP_073452941.1">
    <property type="nucleotide sequence ID" value="NZ_BDIO01000006.1"/>
</dbReference>
<evidence type="ECO:0000313" key="2">
    <source>
        <dbReference type="EMBL" id="SHI91700.1"/>
    </source>
</evidence>
<evidence type="ECO:0000313" key="3">
    <source>
        <dbReference type="Proteomes" id="UP000184390"/>
    </source>
</evidence>
<comment type="caution">
    <text evidence="2">The sequence shown here is derived from an EMBL/GenBank/DDBJ whole genome shotgun (WGS) entry which is preliminary data.</text>
</comment>